<comment type="caution">
    <text evidence="2">The sequence shown here is derived from an EMBL/GenBank/DDBJ whole genome shotgun (WGS) entry which is preliminary data.</text>
</comment>
<organism evidence="2 3">
    <name type="scientific">Brachionus plicatilis</name>
    <name type="common">Marine rotifer</name>
    <name type="synonym">Brachionus muelleri</name>
    <dbReference type="NCBI Taxonomy" id="10195"/>
    <lineage>
        <taxon>Eukaryota</taxon>
        <taxon>Metazoa</taxon>
        <taxon>Spiralia</taxon>
        <taxon>Gnathifera</taxon>
        <taxon>Rotifera</taxon>
        <taxon>Eurotatoria</taxon>
        <taxon>Monogononta</taxon>
        <taxon>Pseudotrocha</taxon>
        <taxon>Ploima</taxon>
        <taxon>Brachionidae</taxon>
        <taxon>Brachionus</taxon>
    </lineage>
</organism>
<proteinExistence type="predicted"/>
<sequence>MFKINDLLNLAECKLASYDSDTINTRMVKFSGTSECENQLEQLFNNNNHQLELYNQFRPFNKFKNKINLSTNQRSKNNWNNNQTVPNKLKSNYEQPKSEQLARSHSKAEINCSRPILGQALFNNTQDPGTVMRSYNEDQCSPRQTHSHNHSNDFESEFDEEHQSCIQDLRETDFIELVELRVKP</sequence>
<name>A0A3M7QU12_BRAPC</name>
<dbReference type="Proteomes" id="UP000276133">
    <property type="component" value="Unassembled WGS sequence"/>
</dbReference>
<gene>
    <name evidence="2" type="ORF">BpHYR1_046752</name>
</gene>
<dbReference type="EMBL" id="REGN01005090">
    <property type="protein sequence ID" value="RNA14917.1"/>
    <property type="molecule type" value="Genomic_DNA"/>
</dbReference>
<feature type="compositionally biased region" description="Polar residues" evidence="1">
    <location>
        <begin position="83"/>
        <end position="95"/>
    </location>
</feature>
<protein>
    <submittedName>
        <fullName evidence="2">Uncharacterized protein</fullName>
    </submittedName>
</protein>
<reference evidence="2 3" key="1">
    <citation type="journal article" date="2018" name="Sci. Rep.">
        <title>Genomic signatures of local adaptation to the degree of environmental predictability in rotifers.</title>
        <authorList>
            <person name="Franch-Gras L."/>
            <person name="Hahn C."/>
            <person name="Garcia-Roger E.M."/>
            <person name="Carmona M.J."/>
            <person name="Serra M."/>
            <person name="Gomez A."/>
        </authorList>
    </citation>
    <scope>NUCLEOTIDE SEQUENCE [LARGE SCALE GENOMIC DNA]</scope>
    <source>
        <strain evidence="2">HYR1</strain>
    </source>
</reference>
<keyword evidence="3" id="KW-1185">Reference proteome</keyword>
<dbReference type="AlphaFoldDB" id="A0A3M7QU12"/>
<feature type="region of interest" description="Disordered" evidence="1">
    <location>
        <begin position="72"/>
        <end position="99"/>
    </location>
</feature>
<accession>A0A3M7QU12</accession>
<evidence type="ECO:0000256" key="1">
    <source>
        <dbReference type="SAM" id="MobiDB-lite"/>
    </source>
</evidence>
<evidence type="ECO:0000313" key="2">
    <source>
        <dbReference type="EMBL" id="RNA14917.1"/>
    </source>
</evidence>
<evidence type="ECO:0000313" key="3">
    <source>
        <dbReference type="Proteomes" id="UP000276133"/>
    </source>
</evidence>
<feature type="region of interest" description="Disordered" evidence="1">
    <location>
        <begin position="133"/>
        <end position="159"/>
    </location>
</feature>